<gene>
    <name evidence="2" type="ORF">B1A_18089</name>
</gene>
<reference evidence="2" key="1">
    <citation type="submission" date="2013-08" db="EMBL/GenBank/DDBJ databases">
        <authorList>
            <person name="Mendez C."/>
            <person name="Richter M."/>
            <person name="Ferrer M."/>
            <person name="Sanchez J."/>
        </authorList>
    </citation>
    <scope>NUCLEOTIDE SEQUENCE</scope>
</reference>
<evidence type="ECO:0000313" key="2">
    <source>
        <dbReference type="EMBL" id="EQD35842.1"/>
    </source>
</evidence>
<dbReference type="EMBL" id="AUZX01013331">
    <property type="protein sequence ID" value="EQD35842.1"/>
    <property type="molecule type" value="Genomic_DNA"/>
</dbReference>
<sequence>MTEASFYWHDYETSGADPARDRPLQFAGVRTDLALQPIEAPQVFFCQPAPDVLPHPDACLLTGITPQRAQREGLPEPA</sequence>
<dbReference type="InterPro" id="IPR012337">
    <property type="entry name" value="RNaseH-like_sf"/>
</dbReference>
<dbReference type="Pfam" id="PF00929">
    <property type="entry name" value="RNase_T"/>
    <property type="match status" value="1"/>
</dbReference>
<dbReference type="InterPro" id="IPR036397">
    <property type="entry name" value="RNaseH_sf"/>
</dbReference>
<keyword evidence="2" id="KW-0269">Exonuclease</keyword>
<reference evidence="2" key="2">
    <citation type="journal article" date="2014" name="ISME J.">
        <title>Microbial stratification in low pH oxic and suboxic macroscopic growths along an acid mine drainage.</title>
        <authorList>
            <person name="Mendez-Garcia C."/>
            <person name="Mesa V."/>
            <person name="Sprenger R.R."/>
            <person name="Richter M."/>
            <person name="Diez M.S."/>
            <person name="Solano J."/>
            <person name="Bargiela R."/>
            <person name="Golyshina O.V."/>
            <person name="Manteca A."/>
            <person name="Ramos J.L."/>
            <person name="Gallego J.R."/>
            <person name="Llorente I."/>
            <person name="Martins Dos Santos V.A."/>
            <person name="Jensen O.N."/>
            <person name="Pelaez A.I."/>
            <person name="Sanchez J."/>
            <person name="Ferrer M."/>
        </authorList>
    </citation>
    <scope>NUCLEOTIDE SEQUENCE</scope>
</reference>
<feature type="domain" description="Exonuclease" evidence="1">
    <location>
        <begin position="8"/>
        <end position="70"/>
    </location>
</feature>
<dbReference type="InterPro" id="IPR013520">
    <property type="entry name" value="Ribonucl_H"/>
</dbReference>
<organism evidence="2">
    <name type="scientific">mine drainage metagenome</name>
    <dbReference type="NCBI Taxonomy" id="410659"/>
    <lineage>
        <taxon>unclassified sequences</taxon>
        <taxon>metagenomes</taxon>
        <taxon>ecological metagenomes</taxon>
    </lineage>
</organism>
<dbReference type="GO" id="GO:0003676">
    <property type="term" value="F:nucleic acid binding"/>
    <property type="evidence" value="ECO:0007669"/>
    <property type="project" value="InterPro"/>
</dbReference>
<comment type="caution">
    <text evidence="2">The sequence shown here is derived from an EMBL/GenBank/DDBJ whole genome shotgun (WGS) entry which is preliminary data.</text>
</comment>
<feature type="non-terminal residue" evidence="2">
    <location>
        <position position="78"/>
    </location>
</feature>
<dbReference type="SUPFAM" id="SSF53098">
    <property type="entry name" value="Ribonuclease H-like"/>
    <property type="match status" value="1"/>
</dbReference>
<dbReference type="Gene3D" id="3.30.420.10">
    <property type="entry name" value="Ribonuclease H-like superfamily/Ribonuclease H"/>
    <property type="match status" value="1"/>
</dbReference>
<dbReference type="AlphaFoldDB" id="T0YV71"/>
<protein>
    <submittedName>
        <fullName evidence="2">Exonuclease I</fullName>
    </submittedName>
</protein>
<keyword evidence="2" id="KW-0378">Hydrolase</keyword>
<accession>T0YV71</accession>
<name>T0YV71_9ZZZZ</name>
<keyword evidence="2" id="KW-0540">Nuclease</keyword>
<evidence type="ECO:0000259" key="1">
    <source>
        <dbReference type="Pfam" id="PF00929"/>
    </source>
</evidence>
<dbReference type="GO" id="GO:0004527">
    <property type="term" value="F:exonuclease activity"/>
    <property type="evidence" value="ECO:0007669"/>
    <property type="project" value="UniProtKB-KW"/>
</dbReference>
<proteinExistence type="predicted"/>